<dbReference type="InterPro" id="IPR002139">
    <property type="entry name" value="Ribo/fructo_kinase"/>
</dbReference>
<evidence type="ECO:0000256" key="1">
    <source>
        <dbReference type="ARBA" id="ARBA00010688"/>
    </source>
</evidence>
<dbReference type="Gene3D" id="3.40.1190.20">
    <property type="match status" value="1"/>
</dbReference>
<dbReference type="Pfam" id="PF00294">
    <property type="entry name" value="PfkB"/>
    <property type="match status" value="1"/>
</dbReference>
<evidence type="ECO:0000313" key="7">
    <source>
        <dbReference type="Proteomes" id="UP000658656"/>
    </source>
</evidence>
<dbReference type="Proteomes" id="UP000658656">
    <property type="component" value="Unassembled WGS sequence"/>
</dbReference>
<dbReference type="GO" id="GO:0016301">
    <property type="term" value="F:kinase activity"/>
    <property type="evidence" value="ECO:0007669"/>
    <property type="project" value="UniProtKB-KW"/>
</dbReference>
<dbReference type="OrthoDB" id="9808601at2"/>
<dbReference type="EMBL" id="BNAV01000006">
    <property type="protein sequence ID" value="GHF64781.1"/>
    <property type="molecule type" value="Genomic_DNA"/>
</dbReference>
<comment type="similarity">
    <text evidence="1 4">Belongs to the carbohydrate kinase PfkB family.</text>
</comment>
<evidence type="ECO:0000259" key="5">
    <source>
        <dbReference type="Pfam" id="PF00294"/>
    </source>
</evidence>
<dbReference type="PROSITE" id="PS00584">
    <property type="entry name" value="PFKB_KINASES_2"/>
    <property type="match status" value="1"/>
</dbReference>
<feature type="domain" description="Carbohydrate kinase PfkB" evidence="5">
    <location>
        <begin position="3"/>
        <end position="289"/>
    </location>
</feature>
<dbReference type="GO" id="GO:0006796">
    <property type="term" value="P:phosphate-containing compound metabolic process"/>
    <property type="evidence" value="ECO:0007669"/>
    <property type="project" value="UniProtKB-ARBA"/>
</dbReference>
<reference evidence="6" key="1">
    <citation type="journal article" date="2014" name="Int. J. Syst. Evol. Microbiol.">
        <title>Complete genome sequence of Corynebacterium casei LMG S-19264T (=DSM 44701T), isolated from a smear-ripened cheese.</title>
        <authorList>
            <consortium name="US DOE Joint Genome Institute (JGI-PGF)"/>
            <person name="Walter F."/>
            <person name="Albersmeier A."/>
            <person name="Kalinowski J."/>
            <person name="Ruckert C."/>
        </authorList>
    </citation>
    <scope>NUCLEOTIDE SEQUENCE</scope>
    <source>
        <strain evidence="6">CGMCC 4.7679</strain>
    </source>
</reference>
<dbReference type="AlphaFoldDB" id="A0A8H9IV58"/>
<dbReference type="PROSITE" id="PS00583">
    <property type="entry name" value="PFKB_KINASES_1"/>
    <property type="match status" value="1"/>
</dbReference>
<name>A0A8H9IV58_9PSEU</name>
<keyword evidence="3 4" id="KW-0418">Kinase</keyword>
<dbReference type="SUPFAM" id="SSF53613">
    <property type="entry name" value="Ribokinase-like"/>
    <property type="match status" value="1"/>
</dbReference>
<evidence type="ECO:0000256" key="4">
    <source>
        <dbReference type="RuleBase" id="RU003704"/>
    </source>
</evidence>
<dbReference type="RefSeq" id="WP_145938721.1">
    <property type="nucleotide sequence ID" value="NZ_BNAV01000006.1"/>
</dbReference>
<dbReference type="InterPro" id="IPR011611">
    <property type="entry name" value="PfkB_dom"/>
</dbReference>
<proteinExistence type="inferred from homology"/>
<evidence type="ECO:0000256" key="3">
    <source>
        <dbReference type="ARBA" id="ARBA00022777"/>
    </source>
</evidence>
<accession>A0A8H9IV58</accession>
<dbReference type="CDD" id="cd01166">
    <property type="entry name" value="KdgK"/>
    <property type="match status" value="1"/>
</dbReference>
<dbReference type="PRINTS" id="PR00990">
    <property type="entry name" value="RIBOKINASE"/>
</dbReference>
<dbReference type="InterPro" id="IPR029056">
    <property type="entry name" value="Ribokinase-like"/>
</dbReference>
<reference evidence="6" key="2">
    <citation type="submission" date="2020-09" db="EMBL/GenBank/DDBJ databases">
        <authorList>
            <person name="Sun Q."/>
            <person name="Zhou Y."/>
        </authorList>
    </citation>
    <scope>NUCLEOTIDE SEQUENCE</scope>
    <source>
        <strain evidence="6">CGMCC 4.7679</strain>
    </source>
</reference>
<comment type="caution">
    <text evidence="6">The sequence shown here is derived from an EMBL/GenBank/DDBJ whole genome shotgun (WGS) entry which is preliminary data.</text>
</comment>
<dbReference type="PANTHER" id="PTHR10584">
    <property type="entry name" value="SUGAR KINASE"/>
    <property type="match status" value="1"/>
</dbReference>
<evidence type="ECO:0000313" key="6">
    <source>
        <dbReference type="EMBL" id="GHF64781.1"/>
    </source>
</evidence>
<sequence length="295" mass="29763">MNVVVVVGDAGLDVIARHERDIVWGGDSRAKIRLTGGGSGANTALWLAATGTGTTLMARVGDDAGGRLIRSELEAAGVRCAFTVDPEVATCCIVVLVDREGQRSMLPDRGANARFCPEDVDPAAFGDATHLHLSGYVLLDPSSRPGGLASLAAAREAGLTTSVDPQAAALLTDPQAFLDDVRGVDLLLPNTDELIALTGSAEPAAAAELLGTVGAVAVTSGLSGASWVDADGVVSVSADDSACVDSTGAGDAFNAGVLSAWLQGESTVDALLAGTRLGGRAVSQVGAQPEAFSRR</sequence>
<keyword evidence="7" id="KW-1185">Reference proteome</keyword>
<gene>
    <name evidence="6" type="primary">rbsK</name>
    <name evidence="6" type="ORF">GCM10017566_42870</name>
</gene>
<organism evidence="6 7">
    <name type="scientific">Amycolatopsis bartoniae</name>
    <dbReference type="NCBI Taxonomy" id="941986"/>
    <lineage>
        <taxon>Bacteria</taxon>
        <taxon>Bacillati</taxon>
        <taxon>Actinomycetota</taxon>
        <taxon>Actinomycetes</taxon>
        <taxon>Pseudonocardiales</taxon>
        <taxon>Pseudonocardiaceae</taxon>
        <taxon>Amycolatopsis</taxon>
    </lineage>
</organism>
<evidence type="ECO:0000256" key="2">
    <source>
        <dbReference type="ARBA" id="ARBA00022679"/>
    </source>
</evidence>
<dbReference type="PANTHER" id="PTHR10584:SF167">
    <property type="entry name" value="PFKB DOMAIN PROTEIN"/>
    <property type="match status" value="1"/>
</dbReference>
<protein>
    <submittedName>
        <fullName evidence="6">Ribokinase</fullName>
    </submittedName>
</protein>
<keyword evidence="2 4" id="KW-0808">Transferase</keyword>
<dbReference type="InterPro" id="IPR002173">
    <property type="entry name" value="Carboh/pur_kinase_PfkB_CS"/>
</dbReference>